<keyword evidence="7 12" id="KW-0997">Cell inner membrane</keyword>
<evidence type="ECO:0000256" key="8">
    <source>
        <dbReference type="ARBA" id="ARBA00022692"/>
    </source>
</evidence>
<organism evidence="13 14">
    <name type="scientific">Neptunicoccus cionae</name>
    <dbReference type="NCBI Taxonomy" id="2035344"/>
    <lineage>
        <taxon>Bacteria</taxon>
        <taxon>Pseudomonadati</taxon>
        <taxon>Pseudomonadota</taxon>
        <taxon>Alphaproteobacteria</taxon>
        <taxon>Rhodobacterales</taxon>
        <taxon>Paracoccaceae</taxon>
        <taxon>Neptunicoccus</taxon>
    </lineage>
</organism>
<accession>A0A916QYM2</accession>
<dbReference type="InterPro" id="IPR007078">
    <property type="entry name" value="Haem_export_protD_CcmD"/>
</dbReference>
<dbReference type="Proteomes" id="UP000628017">
    <property type="component" value="Unassembled WGS sequence"/>
</dbReference>
<dbReference type="AlphaFoldDB" id="A0A916QYM2"/>
<comment type="function">
    <text evidence="1 12">Required for the export of heme to the periplasm for the biogenesis of c-type cytochromes.</text>
</comment>
<keyword evidence="8 12" id="KW-0812">Transmembrane</keyword>
<dbReference type="NCBIfam" id="TIGR03141">
    <property type="entry name" value="cytochro_ccmD"/>
    <property type="match status" value="1"/>
</dbReference>
<evidence type="ECO:0000256" key="1">
    <source>
        <dbReference type="ARBA" id="ARBA00002442"/>
    </source>
</evidence>
<dbReference type="GO" id="GO:0017004">
    <property type="term" value="P:cytochrome complex assembly"/>
    <property type="evidence" value="ECO:0007669"/>
    <property type="project" value="UniProtKB-KW"/>
</dbReference>
<keyword evidence="5 12" id="KW-0813">Transport</keyword>
<evidence type="ECO:0000256" key="4">
    <source>
        <dbReference type="ARBA" id="ARBA00016461"/>
    </source>
</evidence>
<keyword evidence="14" id="KW-1185">Reference proteome</keyword>
<dbReference type="Pfam" id="PF04995">
    <property type="entry name" value="CcmD"/>
    <property type="match status" value="1"/>
</dbReference>
<protein>
    <recommendedName>
        <fullName evidence="4 12">Heme exporter protein D</fullName>
    </recommendedName>
</protein>
<sequence length="50" mass="5485">MIPDLGKYASDVLSAYVIALLLLGGLVVISLRQSAKARKILEDAERKTRK</sequence>
<reference evidence="13" key="2">
    <citation type="submission" date="2020-09" db="EMBL/GenBank/DDBJ databases">
        <authorList>
            <person name="Sun Q."/>
            <person name="Zhou Y."/>
        </authorList>
    </citation>
    <scope>NUCLEOTIDE SEQUENCE</scope>
    <source>
        <strain evidence="13">CGMCC 1.15880</strain>
    </source>
</reference>
<evidence type="ECO:0000256" key="9">
    <source>
        <dbReference type="ARBA" id="ARBA00022748"/>
    </source>
</evidence>
<evidence type="ECO:0000256" key="11">
    <source>
        <dbReference type="ARBA" id="ARBA00023136"/>
    </source>
</evidence>
<keyword evidence="10 12" id="KW-1133">Transmembrane helix</keyword>
<reference evidence="13" key="1">
    <citation type="journal article" date="2014" name="Int. J. Syst. Evol. Microbiol.">
        <title>Complete genome sequence of Corynebacterium casei LMG S-19264T (=DSM 44701T), isolated from a smear-ripened cheese.</title>
        <authorList>
            <consortium name="US DOE Joint Genome Institute (JGI-PGF)"/>
            <person name="Walter F."/>
            <person name="Albersmeier A."/>
            <person name="Kalinowski J."/>
            <person name="Ruckert C."/>
        </authorList>
    </citation>
    <scope>NUCLEOTIDE SEQUENCE</scope>
    <source>
        <strain evidence="13">CGMCC 1.15880</strain>
    </source>
</reference>
<dbReference type="RefSeq" id="WP_188675145.1">
    <property type="nucleotide sequence ID" value="NZ_BMKA01000003.1"/>
</dbReference>
<feature type="transmembrane region" description="Helical" evidence="12">
    <location>
        <begin position="12"/>
        <end position="31"/>
    </location>
</feature>
<evidence type="ECO:0000256" key="7">
    <source>
        <dbReference type="ARBA" id="ARBA00022519"/>
    </source>
</evidence>
<evidence type="ECO:0000256" key="2">
    <source>
        <dbReference type="ARBA" id="ARBA00004377"/>
    </source>
</evidence>
<evidence type="ECO:0000256" key="10">
    <source>
        <dbReference type="ARBA" id="ARBA00022989"/>
    </source>
</evidence>
<comment type="similarity">
    <text evidence="3 12">Belongs to the CcmD/CycX/HelD family.</text>
</comment>
<evidence type="ECO:0000256" key="5">
    <source>
        <dbReference type="ARBA" id="ARBA00022448"/>
    </source>
</evidence>
<evidence type="ECO:0000313" key="13">
    <source>
        <dbReference type="EMBL" id="GGA21503.1"/>
    </source>
</evidence>
<keyword evidence="6 12" id="KW-1003">Cell membrane</keyword>
<keyword evidence="9 12" id="KW-0201">Cytochrome c-type biogenesis</keyword>
<evidence type="ECO:0000256" key="3">
    <source>
        <dbReference type="ARBA" id="ARBA00008741"/>
    </source>
</evidence>
<dbReference type="EMBL" id="BMKA01000003">
    <property type="protein sequence ID" value="GGA21503.1"/>
    <property type="molecule type" value="Genomic_DNA"/>
</dbReference>
<comment type="subcellular location">
    <subcellularLocation>
        <location evidence="2 12">Cell inner membrane</location>
        <topology evidence="2 12">Single-pass membrane protein</topology>
    </subcellularLocation>
</comment>
<proteinExistence type="inferred from homology"/>
<evidence type="ECO:0000313" key="14">
    <source>
        <dbReference type="Proteomes" id="UP000628017"/>
    </source>
</evidence>
<keyword evidence="11 12" id="KW-0472">Membrane</keyword>
<name>A0A916QYM2_9RHOB</name>
<evidence type="ECO:0000256" key="6">
    <source>
        <dbReference type="ARBA" id="ARBA00022475"/>
    </source>
</evidence>
<evidence type="ECO:0000256" key="12">
    <source>
        <dbReference type="RuleBase" id="RU363101"/>
    </source>
</evidence>
<comment type="caution">
    <text evidence="13">The sequence shown here is derived from an EMBL/GenBank/DDBJ whole genome shotgun (WGS) entry which is preliminary data.</text>
</comment>
<dbReference type="GO" id="GO:0005886">
    <property type="term" value="C:plasma membrane"/>
    <property type="evidence" value="ECO:0007669"/>
    <property type="project" value="UniProtKB-SubCell"/>
</dbReference>
<dbReference type="GO" id="GO:0015886">
    <property type="term" value="P:heme transport"/>
    <property type="evidence" value="ECO:0007669"/>
    <property type="project" value="InterPro"/>
</dbReference>
<gene>
    <name evidence="13" type="ORF">GCM10011498_22770</name>
</gene>